<dbReference type="EMBL" id="GL883096">
    <property type="protein sequence ID" value="EGG09751.1"/>
    <property type="molecule type" value="Genomic_DNA"/>
</dbReference>
<feature type="chain" id="PRO_5003315011" description="Secreted protein" evidence="2">
    <location>
        <begin position="27"/>
        <end position="339"/>
    </location>
</feature>
<name>F4RCK5_MELLP</name>
<dbReference type="HOGENOM" id="CLU_036093_1_0_1"/>
<protein>
    <recommendedName>
        <fullName evidence="5">Secreted protein</fullName>
    </recommendedName>
</protein>
<evidence type="ECO:0000256" key="2">
    <source>
        <dbReference type="SAM" id="SignalP"/>
    </source>
</evidence>
<evidence type="ECO:0000313" key="3">
    <source>
        <dbReference type="EMBL" id="EGG09751.1"/>
    </source>
</evidence>
<dbReference type="STRING" id="747676.F4RCK5"/>
<dbReference type="Proteomes" id="UP000001072">
    <property type="component" value="Unassembled WGS sequence"/>
</dbReference>
<evidence type="ECO:0000313" key="4">
    <source>
        <dbReference type="Proteomes" id="UP000001072"/>
    </source>
</evidence>
<dbReference type="eggNOG" id="ENOG502RYV0">
    <property type="taxonomic scope" value="Eukaryota"/>
</dbReference>
<dbReference type="KEGG" id="mlr:MELLADRAFT_34304"/>
<proteinExistence type="predicted"/>
<evidence type="ECO:0000256" key="1">
    <source>
        <dbReference type="SAM" id="MobiDB-lite"/>
    </source>
</evidence>
<dbReference type="GeneID" id="18927375"/>
<gene>
    <name evidence="3" type="ORF">MELLADRAFT_34304</name>
</gene>
<feature type="region of interest" description="Disordered" evidence="1">
    <location>
        <begin position="237"/>
        <end position="259"/>
    </location>
</feature>
<dbReference type="VEuPathDB" id="FungiDB:MELLADRAFT_34304"/>
<reference evidence="4" key="1">
    <citation type="journal article" date="2011" name="Proc. Natl. Acad. Sci. U.S.A.">
        <title>Obligate biotrophy features unraveled by the genomic analysis of rust fungi.</title>
        <authorList>
            <person name="Duplessis S."/>
            <person name="Cuomo C.A."/>
            <person name="Lin Y.-C."/>
            <person name="Aerts A."/>
            <person name="Tisserant E."/>
            <person name="Veneault-Fourrey C."/>
            <person name="Joly D.L."/>
            <person name="Hacquard S."/>
            <person name="Amselem J."/>
            <person name="Cantarel B.L."/>
            <person name="Chiu R."/>
            <person name="Coutinho P.M."/>
            <person name="Feau N."/>
            <person name="Field M."/>
            <person name="Frey P."/>
            <person name="Gelhaye E."/>
            <person name="Goldberg J."/>
            <person name="Grabherr M.G."/>
            <person name="Kodira C.D."/>
            <person name="Kohler A."/>
            <person name="Kuees U."/>
            <person name="Lindquist E.A."/>
            <person name="Lucas S.M."/>
            <person name="Mago R."/>
            <person name="Mauceli E."/>
            <person name="Morin E."/>
            <person name="Murat C."/>
            <person name="Pangilinan J.L."/>
            <person name="Park R."/>
            <person name="Pearson M."/>
            <person name="Quesneville H."/>
            <person name="Rouhier N."/>
            <person name="Sakthikumar S."/>
            <person name="Salamov A.A."/>
            <person name="Schmutz J."/>
            <person name="Selles B."/>
            <person name="Shapiro H."/>
            <person name="Tanguay P."/>
            <person name="Tuskan G.A."/>
            <person name="Henrissat B."/>
            <person name="Van de Peer Y."/>
            <person name="Rouze P."/>
            <person name="Ellis J.G."/>
            <person name="Dodds P.N."/>
            <person name="Schein J.E."/>
            <person name="Zhong S."/>
            <person name="Hamelin R.C."/>
            <person name="Grigoriev I.V."/>
            <person name="Szabo L.J."/>
            <person name="Martin F."/>
        </authorList>
    </citation>
    <scope>NUCLEOTIDE SEQUENCE [LARGE SCALE GENOMIC DNA]</scope>
    <source>
        <strain evidence="4">98AG31 / pathotype 3-4-7</strain>
    </source>
</reference>
<evidence type="ECO:0008006" key="5">
    <source>
        <dbReference type="Google" id="ProtNLM"/>
    </source>
</evidence>
<feature type="signal peptide" evidence="2">
    <location>
        <begin position="1"/>
        <end position="26"/>
    </location>
</feature>
<keyword evidence="4" id="KW-1185">Reference proteome</keyword>
<feature type="region of interest" description="Disordered" evidence="1">
    <location>
        <begin position="283"/>
        <end position="306"/>
    </location>
</feature>
<dbReference type="InParanoid" id="F4RCK5"/>
<organism evidence="4">
    <name type="scientific">Melampsora larici-populina (strain 98AG31 / pathotype 3-4-7)</name>
    <name type="common">Poplar leaf rust fungus</name>
    <dbReference type="NCBI Taxonomy" id="747676"/>
    <lineage>
        <taxon>Eukaryota</taxon>
        <taxon>Fungi</taxon>
        <taxon>Dikarya</taxon>
        <taxon>Basidiomycota</taxon>
        <taxon>Pucciniomycotina</taxon>
        <taxon>Pucciniomycetes</taxon>
        <taxon>Pucciniales</taxon>
        <taxon>Melampsoraceae</taxon>
        <taxon>Melampsora</taxon>
    </lineage>
</organism>
<keyword evidence="2" id="KW-0732">Signal</keyword>
<dbReference type="OrthoDB" id="2564904at2759"/>
<dbReference type="AlphaFoldDB" id="F4RCK5"/>
<sequence length="339" mass="36506">MWVTWPFTSLVISFFVATLWVSEVSTRGKPNWPNPSRVPNQTEPGQFGYNQCGKNSSQDSNCQTLYVNSLNDFCLWAPPSGQQEIGDSEEYEVAWCTKPGRGTRQIPAGALISAHFLSTPHYVQITGYIDGPALDIKRPNDGGELDPHGATSLGNPIGSLVYTTAFGGKVQQVKEWMNFMGDGEFCFRICKPGDPQAWLYCQHIYDVMGCFWVMPGNYNQTGFDSCDGDSLPPPGIYNNTSTFHQGDPKTPDPHPAASSSNCLAIQTISLLPGQPNNAVVPGGNQTVTTTALPGNITASPSPASQQTGSAGGFFPNVCRGAIVAILLLTSLLSNTLLYL</sequence>
<accession>F4RCK5</accession>
<dbReference type="RefSeq" id="XP_007406805.1">
    <property type="nucleotide sequence ID" value="XM_007406743.1"/>
</dbReference>